<dbReference type="Pfam" id="PF04857">
    <property type="entry name" value="CAF1"/>
    <property type="match status" value="1"/>
</dbReference>
<dbReference type="PANTHER" id="PTHR15092:SF22">
    <property type="entry name" value="POLY(A)-SPECIFIC RIBONUCLEASE PNLDC1"/>
    <property type="match status" value="1"/>
</dbReference>
<dbReference type="Proteomes" id="UP001162541">
    <property type="component" value="Chromosome 7"/>
</dbReference>
<dbReference type="GO" id="GO:0000175">
    <property type="term" value="F:3'-5'-RNA exonuclease activity"/>
    <property type="evidence" value="ECO:0007669"/>
    <property type="project" value="TreeGrafter"/>
</dbReference>
<evidence type="ECO:0000256" key="1">
    <source>
        <dbReference type="ARBA" id="ARBA00001968"/>
    </source>
</evidence>
<protein>
    <submittedName>
        <fullName evidence="5">Uncharacterized protein</fullName>
    </submittedName>
</protein>
<reference evidence="4" key="2">
    <citation type="journal article" date="2019" name="Curr. Biol.">
        <title>Chromatin organization in early land plants reveals an ancestral association between H3K27me3, transposons, and constitutive heterochromatin.</title>
        <authorList>
            <person name="Montgomery S.A."/>
            <person name="Tanizawa Y."/>
            <person name="Galik B."/>
            <person name="Wang N."/>
            <person name="Ito T."/>
            <person name="Mochizuki T."/>
            <person name="Akimcheva S."/>
            <person name="Bowman J."/>
            <person name="Cognat V."/>
            <person name="Drouard L."/>
            <person name="Ekker H."/>
            <person name="Houng S."/>
            <person name="Kohchi T."/>
            <person name="Lin S."/>
            <person name="Liu L.D."/>
            <person name="Nakamura Y."/>
            <person name="Valeeva L.R."/>
            <person name="Shakirov E.V."/>
            <person name="Shippen D.E."/>
            <person name="Wei W."/>
            <person name="Yagura M."/>
            <person name="Yamaoka S."/>
            <person name="Yamato K.T."/>
            <person name="Liu C."/>
            <person name="Berger F."/>
        </authorList>
    </citation>
    <scope>NUCLEOTIDE SEQUENCE [LARGE SCALE GENOMIC DNA]</scope>
    <source>
        <strain evidence="4">Tak-1</strain>
    </source>
</reference>
<gene>
    <name evidence="5" type="ORF">AXG93_1504s1150</name>
    <name evidence="4" type="ORF">Mp_7g07380</name>
</gene>
<dbReference type="InterPro" id="IPR036397">
    <property type="entry name" value="RNaseH_sf"/>
</dbReference>
<feature type="compositionally biased region" description="Low complexity" evidence="3">
    <location>
        <begin position="276"/>
        <end position="286"/>
    </location>
</feature>
<evidence type="ECO:0000313" key="4">
    <source>
        <dbReference type="EMBL" id="BBN16559.1"/>
    </source>
</evidence>
<dbReference type="InterPro" id="IPR012337">
    <property type="entry name" value="RNaseH-like_sf"/>
</dbReference>
<proteinExistence type="inferred from homology"/>
<evidence type="ECO:0000313" key="5">
    <source>
        <dbReference type="EMBL" id="OAE22305.1"/>
    </source>
</evidence>
<feature type="region of interest" description="Disordered" evidence="3">
    <location>
        <begin position="794"/>
        <end position="871"/>
    </location>
</feature>
<dbReference type="PANTHER" id="PTHR15092">
    <property type="entry name" value="POLY A -SPECIFIC RIBONUCLEASE/TARGET OF EGR1, MEMBER 1"/>
    <property type="match status" value="1"/>
</dbReference>
<dbReference type="EMBL" id="LVLJ01003222">
    <property type="protein sequence ID" value="OAE22305.1"/>
    <property type="molecule type" value="Genomic_DNA"/>
</dbReference>
<feature type="region of interest" description="Disordered" evidence="3">
    <location>
        <begin position="239"/>
        <end position="259"/>
    </location>
</feature>
<evidence type="ECO:0000313" key="7">
    <source>
        <dbReference type="Proteomes" id="UP001162541"/>
    </source>
</evidence>
<dbReference type="InterPro" id="IPR051181">
    <property type="entry name" value="CAF1_poly(A)_ribonucleases"/>
</dbReference>
<comment type="similarity">
    <text evidence="2">Belongs to the CAF1 family.</text>
</comment>
<reference evidence="7" key="3">
    <citation type="journal article" date="2020" name="Curr. Biol.">
        <title>Chromatin organization in early land plants reveals an ancestral association between H3K27me3, transposons, and constitutive heterochromatin.</title>
        <authorList>
            <person name="Montgomery S.A."/>
            <person name="Tanizawa Y."/>
            <person name="Galik B."/>
            <person name="Wang N."/>
            <person name="Ito T."/>
            <person name="Mochizuki T."/>
            <person name="Akimcheva S."/>
            <person name="Bowman J.L."/>
            <person name="Cognat V."/>
            <person name="Marechal-Drouard L."/>
            <person name="Ekker H."/>
            <person name="Hong S.F."/>
            <person name="Kohchi T."/>
            <person name="Lin S.S."/>
            <person name="Liu L.D."/>
            <person name="Nakamura Y."/>
            <person name="Valeeva L.R."/>
            <person name="Shakirov E.V."/>
            <person name="Shippen D.E."/>
            <person name="Wei W.L."/>
            <person name="Yagura M."/>
            <person name="Yamaoka S."/>
            <person name="Yamato K.T."/>
            <person name="Liu C."/>
            <person name="Berger F."/>
        </authorList>
    </citation>
    <scope>NUCLEOTIDE SEQUENCE [LARGE SCALE GENOMIC DNA]</scope>
    <source>
        <strain evidence="7">Tak-1</strain>
    </source>
</reference>
<dbReference type="SUPFAM" id="SSF53098">
    <property type="entry name" value="Ribonuclease H-like"/>
    <property type="match status" value="1"/>
</dbReference>
<feature type="compositionally biased region" description="Polar residues" evidence="3">
    <location>
        <begin position="794"/>
        <end position="811"/>
    </location>
</feature>
<dbReference type="EMBL" id="AP019872">
    <property type="protein sequence ID" value="BBN16559.1"/>
    <property type="molecule type" value="Genomic_DNA"/>
</dbReference>
<sequence length="871" mass="97555">MAPSRLLLPSINAIRVWTRPLSTAVARPRFSYQSPPKTRPIVMANVTKANFWETYEQLVIHLQTADFVALDFEMTGVETTPWRRHSELDTCDTRYLHIKHSAESFAVWQCGVCPFKWDEPGQKFIAYPYNFYIFPRNELPVEMPSRSYFCQTASLEFLAKHRFDFNTTVYNGISYLSREQEEIARDKLGLTEEAQKWKRLQAEMEPEIALTRTGDVLFSEKVRVQLGAWRDGVMRNQQRWEWTDPGGGSSGRRSSISSIDAVTKEKGIEGFKDTWSAKSDAPSSSSSDKDRPVSDGGLSSHRPSFFVDIFGNNQARLVKQVLRKHFQDLVAVVIDKPNAEDRKQVKVIFTTSKEDKLKLEKELEEENRKKLEAVVFQAVGFRKVIDAIEASGIPLIGHNCLLDLAHLHDKFLGPLPPNVRGFSASISRHFPCILDTKYLLKTEPTLREANSRSTSLAIVYQQLCQGFSDQAGIPGRFYNGKPRIVTRPISRVKVEIASELQRYSGGTDTGLKHEAGFDAYMTGSVFAQICHLLQVDTATIRSLPQAAMSQVDSRLGFASYTNLLMLQTFKGQLALDLRTGKEALGDRAPRGPQSPPYRLLNRENVVLVWGLPSKIQDPILRKMVQNVFSKEKRLANVEIICVDESSAFVEFRSAAILEAFMRAFEVALSDSSNSEALLDLRDFKVARFAAYERICRSPLSTETLGISADLLKISHFEDIVAINNSNRAEVAEVRASSHQEPSSLNGGIQTTCVNEFRFNEHGPAKEEFAAASWSPEEGLITDDIQSPPGISLGTEATKSTVDVDAGSSTKSIRPIGIDPDSPDAQHGLEGDERPAVTASYSRWMKRVFDEDEASPSSPPKKRRTLEDPKDV</sequence>
<dbReference type="AlphaFoldDB" id="A0A176VQR1"/>
<comment type="cofactor">
    <cofactor evidence="1">
        <name>a divalent metal cation</name>
        <dbReference type="ChEBI" id="CHEBI:60240"/>
    </cofactor>
</comment>
<dbReference type="Gene3D" id="3.30.420.10">
    <property type="entry name" value="Ribonuclease H-like superfamily/Ribonuclease H"/>
    <property type="match status" value="2"/>
</dbReference>
<organism evidence="5 6">
    <name type="scientific">Marchantia polymorpha subsp. ruderalis</name>
    <dbReference type="NCBI Taxonomy" id="1480154"/>
    <lineage>
        <taxon>Eukaryota</taxon>
        <taxon>Viridiplantae</taxon>
        <taxon>Streptophyta</taxon>
        <taxon>Embryophyta</taxon>
        <taxon>Marchantiophyta</taxon>
        <taxon>Marchantiopsida</taxon>
        <taxon>Marchantiidae</taxon>
        <taxon>Marchantiales</taxon>
        <taxon>Marchantiaceae</taxon>
        <taxon>Marchantia</taxon>
    </lineage>
</organism>
<keyword evidence="6" id="KW-1185">Reference proteome</keyword>
<evidence type="ECO:0000256" key="3">
    <source>
        <dbReference type="SAM" id="MobiDB-lite"/>
    </source>
</evidence>
<reference evidence="5 6" key="1">
    <citation type="submission" date="2016-03" db="EMBL/GenBank/DDBJ databases">
        <title>Mechanisms controlling the formation of the plant cell surface in tip-growing cells are functionally conserved among land plants.</title>
        <authorList>
            <person name="Honkanen S."/>
            <person name="Jones V.A."/>
            <person name="Morieri G."/>
            <person name="Champion C."/>
            <person name="Hetherington A.J."/>
            <person name="Kelly S."/>
            <person name="Saint-Marcoux D."/>
            <person name="Proust H."/>
            <person name="Prescott H."/>
            <person name="Dolan L."/>
        </authorList>
    </citation>
    <scope>NUCLEOTIDE SEQUENCE [LARGE SCALE GENOMIC DNA]</scope>
    <source>
        <strain evidence="6">cv. Tak-1 and cv. Tak-2</strain>
        <tissue evidence="5">Whole gametophyte</tissue>
    </source>
</reference>
<evidence type="ECO:0000256" key="2">
    <source>
        <dbReference type="ARBA" id="ARBA00008372"/>
    </source>
</evidence>
<accession>A0A176VQR1</accession>
<dbReference type="Proteomes" id="UP000077202">
    <property type="component" value="Unassembled WGS sequence"/>
</dbReference>
<name>A0A176VQR1_MARPO</name>
<feature type="region of interest" description="Disordered" evidence="3">
    <location>
        <begin position="273"/>
        <end position="298"/>
    </location>
</feature>
<evidence type="ECO:0000313" key="6">
    <source>
        <dbReference type="Proteomes" id="UP000077202"/>
    </source>
</evidence>
<dbReference type="InterPro" id="IPR006941">
    <property type="entry name" value="RNase_CAF1"/>
</dbReference>
<dbReference type="GO" id="GO:0003723">
    <property type="term" value="F:RNA binding"/>
    <property type="evidence" value="ECO:0007669"/>
    <property type="project" value="TreeGrafter"/>
</dbReference>